<dbReference type="OrthoDB" id="9791445at2"/>
<proteinExistence type="inferred from homology"/>
<dbReference type="Gene3D" id="1.20.5.440">
    <property type="entry name" value="ATP synthase delta/epsilon subunit, C-terminal domain"/>
    <property type="match status" value="1"/>
</dbReference>
<keyword evidence="20" id="KW-1185">Reference proteome</keyword>
<dbReference type="PANTHER" id="PTHR13822">
    <property type="entry name" value="ATP SYNTHASE DELTA/EPSILON CHAIN"/>
    <property type="match status" value="1"/>
</dbReference>
<evidence type="ECO:0000259" key="17">
    <source>
        <dbReference type="Pfam" id="PF00401"/>
    </source>
</evidence>
<comment type="similarity">
    <text evidence="3 15 16">Belongs to the ATPase epsilon chain family.</text>
</comment>
<comment type="subcellular location">
    <subcellularLocation>
        <location evidence="2 15">Cell membrane</location>
        <topology evidence="2 15">Peripheral membrane protein</topology>
    </subcellularLocation>
</comment>
<dbReference type="GO" id="GO:0046933">
    <property type="term" value="F:proton-transporting ATP synthase activity, rotational mechanism"/>
    <property type="evidence" value="ECO:0007669"/>
    <property type="project" value="UniProtKB-UniRule"/>
</dbReference>
<keyword evidence="9 15" id="KW-0406">Ion transport</keyword>
<dbReference type="NCBIfam" id="NF001847">
    <property type="entry name" value="PRK00571.1-4"/>
    <property type="match status" value="1"/>
</dbReference>
<dbReference type="GO" id="GO:0005524">
    <property type="term" value="F:ATP binding"/>
    <property type="evidence" value="ECO:0007669"/>
    <property type="project" value="UniProtKB-UniRule"/>
</dbReference>
<dbReference type="SUPFAM" id="SSF46604">
    <property type="entry name" value="Epsilon subunit of F1F0-ATP synthase C-terminal domain"/>
    <property type="match status" value="1"/>
</dbReference>
<feature type="domain" description="ATP synthase F1 complex delta/epsilon subunit N-terminal" evidence="18">
    <location>
        <begin position="6"/>
        <end position="84"/>
    </location>
</feature>
<evidence type="ECO:0000259" key="18">
    <source>
        <dbReference type="Pfam" id="PF02823"/>
    </source>
</evidence>
<dbReference type="Proteomes" id="UP000441399">
    <property type="component" value="Unassembled WGS sequence"/>
</dbReference>
<evidence type="ECO:0000256" key="12">
    <source>
        <dbReference type="ARBA" id="ARBA00023310"/>
    </source>
</evidence>
<keyword evidence="12 15" id="KW-0066">ATP synthesis</keyword>
<comment type="function">
    <text evidence="1 15">Produces ATP from ADP in the presence of a proton gradient across the membrane.</text>
</comment>
<dbReference type="InterPro" id="IPR001469">
    <property type="entry name" value="ATP_synth_F1_dsu/esu"/>
</dbReference>
<evidence type="ECO:0000256" key="5">
    <source>
        <dbReference type="ARBA" id="ARBA00014480"/>
    </source>
</evidence>
<organism evidence="19 20">
    <name type="scientific">BD1-7 clade bacterium</name>
    <dbReference type="NCBI Taxonomy" id="2029982"/>
    <lineage>
        <taxon>Bacteria</taxon>
        <taxon>Pseudomonadati</taxon>
        <taxon>Pseudomonadota</taxon>
        <taxon>Gammaproteobacteria</taxon>
        <taxon>Cellvibrionales</taxon>
        <taxon>Spongiibacteraceae</taxon>
        <taxon>BD1-7 clade</taxon>
    </lineage>
</organism>
<dbReference type="InterPro" id="IPR020546">
    <property type="entry name" value="ATP_synth_F1_dsu/esu_N"/>
</dbReference>
<keyword evidence="11 15" id="KW-0139">CF(1)</keyword>
<sequence>MAMTVHCDIVSAEKSLFSGLVEMVIASGDKGELGILYDHAPLLTELIPGPVRLIKQGGEEEVLYVSGGYLEVQPTHVSILADTAIRAHDIDEAAAKKAEDEARRALTNQNAEMDFTRASVQLAEAMAQIRALEMLRKRR</sequence>
<gene>
    <name evidence="15 19" type="primary">atpC</name>
    <name evidence="19" type="ORF">OPDIPICF_01914</name>
</gene>
<protein>
    <recommendedName>
        <fullName evidence="5 15">ATP synthase epsilon chain</fullName>
    </recommendedName>
    <alternativeName>
        <fullName evidence="14 15">ATP synthase F1 sector epsilon subunit</fullName>
    </alternativeName>
    <alternativeName>
        <fullName evidence="13 15">F-ATPase epsilon subunit</fullName>
    </alternativeName>
</protein>
<evidence type="ECO:0000256" key="3">
    <source>
        <dbReference type="ARBA" id="ARBA00005712"/>
    </source>
</evidence>
<keyword evidence="10 15" id="KW-0472">Membrane</keyword>
<keyword evidence="6 15" id="KW-0813">Transport</keyword>
<evidence type="ECO:0000256" key="9">
    <source>
        <dbReference type="ARBA" id="ARBA00023065"/>
    </source>
</evidence>
<evidence type="ECO:0000256" key="14">
    <source>
        <dbReference type="ARBA" id="ARBA00031795"/>
    </source>
</evidence>
<reference evidence="19 20" key="1">
    <citation type="submission" date="2019-11" db="EMBL/GenBank/DDBJ databases">
        <authorList>
            <person name="Holert J."/>
        </authorList>
    </citation>
    <scope>NUCLEOTIDE SEQUENCE [LARGE SCALE GENOMIC DNA]</scope>
    <source>
        <strain evidence="19">SB11_3</strain>
    </source>
</reference>
<dbReference type="AlphaFoldDB" id="A0A5S9QFL2"/>
<dbReference type="CDD" id="cd12152">
    <property type="entry name" value="F1-ATPase_delta"/>
    <property type="match status" value="1"/>
</dbReference>
<evidence type="ECO:0000256" key="13">
    <source>
        <dbReference type="ARBA" id="ARBA00030215"/>
    </source>
</evidence>
<keyword evidence="8 15" id="KW-0375">Hydrogen ion transport</keyword>
<dbReference type="Pfam" id="PF00401">
    <property type="entry name" value="ATP-synt_DE"/>
    <property type="match status" value="1"/>
</dbReference>
<evidence type="ECO:0000256" key="11">
    <source>
        <dbReference type="ARBA" id="ARBA00023196"/>
    </source>
</evidence>
<keyword evidence="7 15" id="KW-1003">Cell membrane</keyword>
<evidence type="ECO:0000256" key="4">
    <source>
        <dbReference type="ARBA" id="ARBA00011648"/>
    </source>
</evidence>
<comment type="subunit">
    <text evidence="4 15 16">F-type ATPases have 2 components, CF(1) - the catalytic core - and CF(0) - the membrane proton channel. CF(1) has five subunits: alpha(3), beta(3), gamma(1), delta(1), epsilon(1). CF(0) has three main subunits: a, b and c.</text>
</comment>
<evidence type="ECO:0000256" key="7">
    <source>
        <dbReference type="ARBA" id="ARBA00022475"/>
    </source>
</evidence>
<dbReference type="HAMAP" id="MF_00530">
    <property type="entry name" value="ATP_synth_epsil_bac"/>
    <property type="match status" value="1"/>
</dbReference>
<evidence type="ECO:0000256" key="8">
    <source>
        <dbReference type="ARBA" id="ARBA00022781"/>
    </source>
</evidence>
<dbReference type="NCBIfam" id="TIGR01216">
    <property type="entry name" value="ATP_synt_epsi"/>
    <property type="match status" value="1"/>
</dbReference>
<dbReference type="PANTHER" id="PTHR13822:SF10">
    <property type="entry name" value="ATP SYNTHASE EPSILON CHAIN, CHLOROPLASTIC"/>
    <property type="match status" value="1"/>
</dbReference>
<dbReference type="SUPFAM" id="SSF51344">
    <property type="entry name" value="Epsilon subunit of F1F0-ATP synthase N-terminal domain"/>
    <property type="match status" value="1"/>
</dbReference>
<dbReference type="InterPro" id="IPR036794">
    <property type="entry name" value="ATP_F1_dsu/esu_C_sf"/>
</dbReference>
<dbReference type="EMBL" id="CACSIO010000023">
    <property type="protein sequence ID" value="CAA0116743.1"/>
    <property type="molecule type" value="Genomic_DNA"/>
</dbReference>
<evidence type="ECO:0000313" key="19">
    <source>
        <dbReference type="EMBL" id="CAA0116743.1"/>
    </source>
</evidence>
<evidence type="ECO:0000313" key="20">
    <source>
        <dbReference type="Proteomes" id="UP000441399"/>
    </source>
</evidence>
<name>A0A5S9QFL2_9GAMM</name>
<evidence type="ECO:0000256" key="6">
    <source>
        <dbReference type="ARBA" id="ARBA00022448"/>
    </source>
</evidence>
<dbReference type="GO" id="GO:0045259">
    <property type="term" value="C:proton-transporting ATP synthase complex"/>
    <property type="evidence" value="ECO:0007669"/>
    <property type="project" value="UniProtKB-KW"/>
</dbReference>
<dbReference type="InterPro" id="IPR020547">
    <property type="entry name" value="ATP_synth_F1_esu_C"/>
</dbReference>
<feature type="domain" description="ATP synthase epsilon subunit C-terminal" evidence="17">
    <location>
        <begin position="89"/>
        <end position="132"/>
    </location>
</feature>
<accession>A0A5S9QFL2</accession>
<dbReference type="Gene3D" id="2.60.15.10">
    <property type="entry name" value="F0F1 ATP synthase delta/epsilon subunit, N-terminal"/>
    <property type="match status" value="1"/>
</dbReference>
<dbReference type="InterPro" id="IPR036771">
    <property type="entry name" value="ATPsynth_dsu/esu_N"/>
</dbReference>
<evidence type="ECO:0000256" key="2">
    <source>
        <dbReference type="ARBA" id="ARBA00004202"/>
    </source>
</evidence>
<dbReference type="Pfam" id="PF02823">
    <property type="entry name" value="ATP-synt_DE_N"/>
    <property type="match status" value="1"/>
</dbReference>
<dbReference type="FunFam" id="2.60.15.10:FF:000001">
    <property type="entry name" value="ATP synthase epsilon chain"/>
    <property type="match status" value="1"/>
</dbReference>
<dbReference type="GO" id="GO:0005886">
    <property type="term" value="C:plasma membrane"/>
    <property type="evidence" value="ECO:0007669"/>
    <property type="project" value="UniProtKB-SubCell"/>
</dbReference>
<evidence type="ECO:0000256" key="10">
    <source>
        <dbReference type="ARBA" id="ARBA00023136"/>
    </source>
</evidence>
<evidence type="ECO:0000256" key="16">
    <source>
        <dbReference type="RuleBase" id="RU003656"/>
    </source>
</evidence>
<evidence type="ECO:0000256" key="15">
    <source>
        <dbReference type="HAMAP-Rule" id="MF_00530"/>
    </source>
</evidence>
<evidence type="ECO:0000256" key="1">
    <source>
        <dbReference type="ARBA" id="ARBA00003543"/>
    </source>
</evidence>